<evidence type="ECO:0000256" key="1">
    <source>
        <dbReference type="SAM" id="MobiDB-lite"/>
    </source>
</evidence>
<sequence>MRLRQLLQWHGMVNLADITRVTRLTRSTAHRALSGEALPTIATLKRLLTPCGLDASTYRSWVLARATLLGLPLGAAEEGAYEPIDDRASGPNPSGGGIAEPHLVPSPPRMAVQLIRELKLLRRGEGLDAAQPTIGPRLRQLCKVGSHDTLIDARRKVAWVLHRYITLLGQEEQVLVTVALNLPGTSAAGLSTLAAHRWYQTRVDKLARMFDRDQRTIRRRVDSVLIRLAECLTRDMSAERLDRDMRLGEPV</sequence>
<organism evidence="2 3">
    <name type="scientific">Prauserella muralis</name>
    <dbReference type="NCBI Taxonomy" id="588067"/>
    <lineage>
        <taxon>Bacteria</taxon>
        <taxon>Bacillati</taxon>
        <taxon>Actinomycetota</taxon>
        <taxon>Actinomycetes</taxon>
        <taxon>Pseudonocardiales</taxon>
        <taxon>Pseudonocardiaceae</taxon>
        <taxon>Prauserella</taxon>
    </lineage>
</organism>
<dbReference type="Proteomes" id="UP000249915">
    <property type="component" value="Plasmid pPmurDSM45305"/>
</dbReference>
<dbReference type="EMBL" id="MASW01000024">
    <property type="protein sequence ID" value="PXY16628.1"/>
    <property type="molecule type" value="Genomic_DNA"/>
</dbReference>
<geneLocation type="plasmid" evidence="3">
    <name>ppmurdsm45305</name>
</geneLocation>
<name>A0A2V4AC28_9PSEU</name>
<keyword evidence="3" id="KW-1185">Reference proteome</keyword>
<evidence type="ECO:0000313" key="2">
    <source>
        <dbReference type="EMBL" id="PXY16628.1"/>
    </source>
</evidence>
<dbReference type="AlphaFoldDB" id="A0A2V4AC28"/>
<feature type="region of interest" description="Disordered" evidence="1">
    <location>
        <begin position="83"/>
        <end position="103"/>
    </location>
</feature>
<proteinExistence type="predicted"/>
<comment type="caution">
    <text evidence="2">The sequence shown here is derived from an EMBL/GenBank/DDBJ whole genome shotgun (WGS) entry which is preliminary data.</text>
</comment>
<gene>
    <name evidence="2" type="ORF">BAY60_36165</name>
</gene>
<reference evidence="2 3" key="1">
    <citation type="submission" date="2016-07" db="EMBL/GenBank/DDBJ databases">
        <title>Draft genome sequence of Prauserella muralis DSM 45305, isolated from a mould-covered wall in an indoor environment.</title>
        <authorList>
            <person name="Ruckert C."/>
            <person name="Albersmeier A."/>
            <person name="Jiang C.-L."/>
            <person name="Jiang Y."/>
            <person name="Kalinowski J."/>
            <person name="Schneider O."/>
            <person name="Winkler A."/>
            <person name="Zotchev S.B."/>
        </authorList>
    </citation>
    <scope>NUCLEOTIDE SEQUENCE [LARGE SCALE GENOMIC DNA]</scope>
    <source>
        <strain evidence="2 3">DSM 45305</strain>
        <plasmid evidence="3">ppmurdsm45305</plasmid>
    </source>
</reference>
<accession>A0A2V4AC28</accession>
<keyword evidence="2" id="KW-0614">Plasmid</keyword>
<evidence type="ECO:0000313" key="3">
    <source>
        <dbReference type="Proteomes" id="UP000249915"/>
    </source>
</evidence>
<protein>
    <submittedName>
        <fullName evidence="2">Uncharacterized protein</fullName>
    </submittedName>
</protein>